<evidence type="ECO:0000313" key="6">
    <source>
        <dbReference type="Proteomes" id="UP000561326"/>
    </source>
</evidence>
<dbReference type="InterPro" id="IPR050275">
    <property type="entry name" value="PGM_Phosphatase"/>
</dbReference>
<accession>A0A848CXD2</accession>
<sequence length="205" mass="23297">MEYSINTIKHVYLVRHGETDWNAQRLIQGHSDIPLNIRGIEQARRLAIRLKEIPITQVCSSDLQRAIHTASAVADALGLPVCQHVELRERYYGDWEGKDFRSIREQYPDFDPWTDTESKYNIETYSDMQQRGIACLTNIVRGSNAEHVLVVSHGGLINAVLHRMSNGLHGTGKTKLVNTSLSHIQYQEEMWIVHNVNDGTHLDGA</sequence>
<dbReference type="OrthoDB" id="9782128at2"/>
<feature type="binding site" evidence="4">
    <location>
        <begin position="15"/>
        <end position="22"/>
    </location>
    <ligand>
        <name>substrate</name>
    </ligand>
</feature>
<dbReference type="InterPro" id="IPR001345">
    <property type="entry name" value="PG/BPGM_mutase_AS"/>
</dbReference>
<dbReference type="GO" id="GO:0005737">
    <property type="term" value="C:cytoplasm"/>
    <property type="evidence" value="ECO:0007669"/>
    <property type="project" value="TreeGrafter"/>
</dbReference>
<comment type="caution">
    <text evidence="5">The sequence shown here is derived from an EMBL/GenBank/DDBJ whole genome shotgun (WGS) entry which is preliminary data.</text>
</comment>
<dbReference type="Pfam" id="PF00300">
    <property type="entry name" value="His_Phos_1"/>
    <property type="match status" value="1"/>
</dbReference>
<proteinExistence type="predicted"/>
<evidence type="ECO:0000256" key="3">
    <source>
        <dbReference type="PIRSR" id="PIRSR613078-1"/>
    </source>
</evidence>
<dbReference type="RefSeq" id="WP_021620158.1">
    <property type="nucleotide sequence ID" value="NZ_CABKST010000074.1"/>
</dbReference>
<dbReference type="CDD" id="cd07067">
    <property type="entry name" value="HP_PGM_like"/>
    <property type="match status" value="1"/>
</dbReference>
<feature type="active site" description="Proton donor/acceptor" evidence="3">
    <location>
        <position position="89"/>
    </location>
</feature>
<feature type="binding site" evidence="4">
    <location>
        <position position="65"/>
    </location>
    <ligand>
        <name>substrate</name>
    </ligand>
</feature>
<dbReference type="EMBL" id="JABAGO010000023">
    <property type="protein sequence ID" value="NME99119.1"/>
    <property type="molecule type" value="Genomic_DNA"/>
</dbReference>
<keyword evidence="1" id="KW-0324">Glycolysis</keyword>
<dbReference type="SUPFAM" id="SSF53254">
    <property type="entry name" value="Phosphoglycerate mutase-like"/>
    <property type="match status" value="1"/>
</dbReference>
<evidence type="ECO:0000313" key="5">
    <source>
        <dbReference type="EMBL" id="NME99119.1"/>
    </source>
</evidence>
<dbReference type="PROSITE" id="PS00175">
    <property type="entry name" value="PG_MUTASE"/>
    <property type="match status" value="1"/>
</dbReference>
<organism evidence="5 6">
    <name type="scientific">Aneurinibacillus aneurinilyticus</name>
    <name type="common">Bacillus aneurinolyticus</name>
    <dbReference type="NCBI Taxonomy" id="1391"/>
    <lineage>
        <taxon>Bacteria</taxon>
        <taxon>Bacillati</taxon>
        <taxon>Bacillota</taxon>
        <taxon>Bacilli</taxon>
        <taxon>Bacillales</taxon>
        <taxon>Paenibacillaceae</taxon>
        <taxon>Aneurinibacillus group</taxon>
        <taxon>Aneurinibacillus</taxon>
    </lineage>
</organism>
<dbReference type="PANTHER" id="PTHR48100">
    <property type="entry name" value="BROAD-SPECIFICITY PHOSPHATASE YOR283W-RELATED"/>
    <property type="match status" value="1"/>
</dbReference>
<dbReference type="GO" id="GO:0016791">
    <property type="term" value="F:phosphatase activity"/>
    <property type="evidence" value="ECO:0007669"/>
    <property type="project" value="TreeGrafter"/>
</dbReference>
<dbReference type="PANTHER" id="PTHR48100:SF1">
    <property type="entry name" value="HISTIDINE PHOSPHATASE FAMILY PROTEIN-RELATED"/>
    <property type="match status" value="1"/>
</dbReference>
<evidence type="ECO:0000256" key="1">
    <source>
        <dbReference type="ARBA" id="ARBA00023152"/>
    </source>
</evidence>
<feature type="active site" description="Tele-phosphohistidine intermediate" evidence="3">
    <location>
        <position position="16"/>
    </location>
</feature>
<keyword evidence="2" id="KW-0413">Isomerase</keyword>
<feature type="binding site" evidence="4">
    <location>
        <begin position="89"/>
        <end position="92"/>
    </location>
    <ligand>
        <name>substrate</name>
    </ligand>
</feature>
<name>A0A848CXD2_ANEAE</name>
<dbReference type="InterPro" id="IPR013078">
    <property type="entry name" value="His_Pase_superF_clade-1"/>
</dbReference>
<protein>
    <submittedName>
        <fullName evidence="5">Histidine phosphatase family protein</fullName>
    </submittedName>
</protein>
<evidence type="ECO:0000256" key="2">
    <source>
        <dbReference type="ARBA" id="ARBA00023235"/>
    </source>
</evidence>
<dbReference type="GeneID" id="92838081"/>
<dbReference type="AlphaFoldDB" id="A0A848CXD2"/>
<dbReference type="Gene3D" id="3.40.50.1240">
    <property type="entry name" value="Phosphoglycerate mutase-like"/>
    <property type="match status" value="1"/>
</dbReference>
<gene>
    <name evidence="5" type="ORF">HF838_12700</name>
</gene>
<dbReference type="Proteomes" id="UP000561326">
    <property type="component" value="Unassembled WGS sequence"/>
</dbReference>
<evidence type="ECO:0000256" key="4">
    <source>
        <dbReference type="PIRSR" id="PIRSR613078-2"/>
    </source>
</evidence>
<dbReference type="InterPro" id="IPR029033">
    <property type="entry name" value="His_PPase_superfam"/>
</dbReference>
<dbReference type="SMART" id="SM00855">
    <property type="entry name" value="PGAM"/>
    <property type="match status" value="1"/>
</dbReference>
<reference evidence="5 6" key="1">
    <citation type="submission" date="2020-04" db="EMBL/GenBank/DDBJ databases">
        <authorList>
            <person name="Hitch T.C.A."/>
            <person name="Wylensek D."/>
            <person name="Clavel T."/>
        </authorList>
    </citation>
    <scope>NUCLEOTIDE SEQUENCE [LARGE SCALE GENOMIC DNA]</scope>
    <source>
        <strain evidence="5 6">WB01_D5_05</strain>
    </source>
</reference>